<dbReference type="GO" id="GO:0098542">
    <property type="term" value="P:defense response to other organism"/>
    <property type="evidence" value="ECO:0007669"/>
    <property type="project" value="InterPro"/>
</dbReference>
<comment type="caution">
    <text evidence="7">The sequence shown here is derived from an EMBL/GenBank/DDBJ whole genome shotgun (WGS) entry which is preliminary data.</text>
</comment>
<keyword evidence="2 5" id="KW-0812">Transmembrane</keyword>
<comment type="subcellular location">
    <subcellularLocation>
        <location evidence="1">Membrane</location>
        <topology evidence="1">Single-pass membrane protein</topology>
    </subcellularLocation>
</comment>
<evidence type="ECO:0000259" key="6">
    <source>
        <dbReference type="Pfam" id="PF03168"/>
    </source>
</evidence>
<dbReference type="Pfam" id="PF03168">
    <property type="entry name" value="LEA_2"/>
    <property type="match status" value="1"/>
</dbReference>
<dbReference type="AlphaFoldDB" id="A0A5C7GRM3"/>
<protein>
    <recommendedName>
        <fullName evidence="6">Late embryogenesis abundant protein LEA-2 subgroup domain-containing protein</fullName>
    </recommendedName>
</protein>
<dbReference type="PANTHER" id="PTHR31415">
    <property type="entry name" value="OS05G0367900 PROTEIN"/>
    <property type="match status" value="1"/>
</dbReference>
<dbReference type="SUPFAM" id="SSF117070">
    <property type="entry name" value="LEA14-like"/>
    <property type="match status" value="1"/>
</dbReference>
<dbReference type="InterPro" id="IPR044839">
    <property type="entry name" value="NDR1-like"/>
</dbReference>
<evidence type="ECO:0000313" key="8">
    <source>
        <dbReference type="Proteomes" id="UP000323000"/>
    </source>
</evidence>
<organism evidence="7 8">
    <name type="scientific">Acer yangbiense</name>
    <dbReference type="NCBI Taxonomy" id="1000413"/>
    <lineage>
        <taxon>Eukaryota</taxon>
        <taxon>Viridiplantae</taxon>
        <taxon>Streptophyta</taxon>
        <taxon>Embryophyta</taxon>
        <taxon>Tracheophyta</taxon>
        <taxon>Spermatophyta</taxon>
        <taxon>Magnoliopsida</taxon>
        <taxon>eudicotyledons</taxon>
        <taxon>Gunneridae</taxon>
        <taxon>Pentapetalae</taxon>
        <taxon>rosids</taxon>
        <taxon>malvids</taxon>
        <taxon>Sapindales</taxon>
        <taxon>Sapindaceae</taxon>
        <taxon>Hippocastanoideae</taxon>
        <taxon>Acereae</taxon>
        <taxon>Acer</taxon>
    </lineage>
</organism>
<evidence type="ECO:0000256" key="5">
    <source>
        <dbReference type="SAM" id="Phobius"/>
    </source>
</evidence>
<dbReference type="GO" id="GO:0009506">
    <property type="term" value="C:plasmodesma"/>
    <property type="evidence" value="ECO:0007669"/>
    <property type="project" value="TreeGrafter"/>
</dbReference>
<dbReference type="OrthoDB" id="779224at2759"/>
<evidence type="ECO:0000256" key="3">
    <source>
        <dbReference type="ARBA" id="ARBA00022989"/>
    </source>
</evidence>
<feature type="domain" description="Late embryogenesis abundant protein LEA-2 subgroup" evidence="6">
    <location>
        <begin position="98"/>
        <end position="200"/>
    </location>
</feature>
<accession>A0A5C7GRM3</accession>
<dbReference type="GO" id="GO:0005886">
    <property type="term" value="C:plasma membrane"/>
    <property type="evidence" value="ECO:0007669"/>
    <property type="project" value="TreeGrafter"/>
</dbReference>
<gene>
    <name evidence="7" type="ORF">EZV62_026401</name>
</gene>
<dbReference type="Proteomes" id="UP000323000">
    <property type="component" value="Chromosome 13"/>
</dbReference>
<keyword evidence="3 5" id="KW-1133">Transmembrane helix</keyword>
<keyword evidence="4 5" id="KW-0472">Membrane</keyword>
<evidence type="ECO:0000313" key="7">
    <source>
        <dbReference type="EMBL" id="TXG47107.1"/>
    </source>
</evidence>
<dbReference type="EMBL" id="VAHF01000013">
    <property type="protein sequence ID" value="TXG47107.1"/>
    <property type="molecule type" value="Genomic_DNA"/>
</dbReference>
<reference evidence="8" key="1">
    <citation type="journal article" date="2019" name="Gigascience">
        <title>De novo genome assembly of the endangered Acer yangbiense, a plant species with extremely small populations endemic to Yunnan Province, China.</title>
        <authorList>
            <person name="Yang J."/>
            <person name="Wariss H.M."/>
            <person name="Tao L."/>
            <person name="Zhang R."/>
            <person name="Yun Q."/>
            <person name="Hollingsworth P."/>
            <person name="Dao Z."/>
            <person name="Luo G."/>
            <person name="Guo H."/>
            <person name="Ma Y."/>
            <person name="Sun W."/>
        </authorList>
    </citation>
    <scope>NUCLEOTIDE SEQUENCE [LARGE SCALE GENOMIC DNA]</scope>
    <source>
        <strain evidence="8">cv. Malutang</strain>
    </source>
</reference>
<evidence type="ECO:0000256" key="1">
    <source>
        <dbReference type="ARBA" id="ARBA00004167"/>
    </source>
</evidence>
<keyword evidence="8" id="KW-1185">Reference proteome</keyword>
<name>A0A5C7GRM3_9ROSI</name>
<dbReference type="InterPro" id="IPR004864">
    <property type="entry name" value="LEA_2"/>
</dbReference>
<sequence>MPTPNRIPIQITPEKPQPLQRHHTARYYAHRVRESLATRVSKTICIGFLSILLVLGIVAFILWLSLRPHRPRFHIHEFSVPGLDQATGFENAQITFNVTARNSNQHIGINYYSMEAMVYYRDQQVGSIHLKDPFYQEPKTTTVLDATLSGATLTVSSRRWEEFLNDRGKGKIGFRLDIKSVVRFKVSTWDFHRHTMHATCDVVVGPNGYILPTSKDKRCLLGLLALCLWLSLRPRNPTITVVELSLPPGDNRTSVTDDGNNNGTLYYNLEIDNQNKDSNIYFDDILVTFYNGQDRAAVDRISAFTLGKGKTQRMAARDLSVDGRVWKALRNAILNATAEVKVGVVTGLRYKTWGIKSKHQGVHLQGTGKIGKDGKLIGKKKKIKLKHASKKWRVKASHIHN</sequence>
<dbReference type="PANTHER" id="PTHR31415:SF3">
    <property type="entry name" value="LATE EMBRYOGENESIS ABUNDANT (LEA) HYDROXYPROLINE-RICH GLYCOPROTEIN FAMILY"/>
    <property type="match status" value="1"/>
</dbReference>
<proteinExistence type="predicted"/>
<evidence type="ECO:0000256" key="4">
    <source>
        <dbReference type="ARBA" id="ARBA00023136"/>
    </source>
</evidence>
<evidence type="ECO:0000256" key="2">
    <source>
        <dbReference type="ARBA" id="ARBA00022692"/>
    </source>
</evidence>
<feature type="transmembrane region" description="Helical" evidence="5">
    <location>
        <begin position="43"/>
        <end position="66"/>
    </location>
</feature>